<dbReference type="SUPFAM" id="SSF53850">
    <property type="entry name" value="Periplasmic binding protein-like II"/>
    <property type="match status" value="1"/>
</dbReference>
<protein>
    <submittedName>
        <fullName evidence="3">Thiamine ABC transporter substrate-binding protein</fullName>
    </submittedName>
</protein>
<evidence type="ECO:0000256" key="1">
    <source>
        <dbReference type="ARBA" id="ARBA00022729"/>
    </source>
</evidence>
<dbReference type="EMBL" id="JAKOOW010000006">
    <property type="protein sequence ID" value="MCG6503245.1"/>
    <property type="molecule type" value="Genomic_DNA"/>
</dbReference>
<comment type="caution">
    <text evidence="3">The sequence shown here is derived from an EMBL/GenBank/DDBJ whole genome shotgun (WGS) entry which is preliminary data.</text>
</comment>
<accession>A0ABS9NL54</accession>
<proteinExistence type="predicted"/>
<feature type="chain" id="PRO_5045680406" evidence="2">
    <location>
        <begin position="23"/>
        <end position="337"/>
    </location>
</feature>
<dbReference type="Proteomes" id="UP001298424">
    <property type="component" value="Unassembled WGS sequence"/>
</dbReference>
<evidence type="ECO:0000256" key="2">
    <source>
        <dbReference type="SAM" id="SignalP"/>
    </source>
</evidence>
<dbReference type="RefSeq" id="WP_238745396.1">
    <property type="nucleotide sequence ID" value="NZ_JAKOOW010000006.1"/>
</dbReference>
<dbReference type="InterPro" id="IPR005948">
    <property type="entry name" value="ThiB-like"/>
</dbReference>
<dbReference type="Pfam" id="PF13343">
    <property type="entry name" value="SBP_bac_6"/>
    <property type="match status" value="1"/>
</dbReference>
<feature type="signal peptide" evidence="2">
    <location>
        <begin position="1"/>
        <end position="22"/>
    </location>
</feature>
<evidence type="ECO:0000313" key="3">
    <source>
        <dbReference type="EMBL" id="MCG6503245.1"/>
    </source>
</evidence>
<keyword evidence="4" id="KW-1185">Reference proteome</keyword>
<organism evidence="3 4">
    <name type="scientific">Kingella pumchi</name>
    <dbReference type="NCBI Taxonomy" id="2779506"/>
    <lineage>
        <taxon>Bacteria</taxon>
        <taxon>Pseudomonadati</taxon>
        <taxon>Pseudomonadota</taxon>
        <taxon>Betaproteobacteria</taxon>
        <taxon>Neisseriales</taxon>
        <taxon>Neisseriaceae</taxon>
        <taxon>Kingella</taxon>
    </lineage>
</organism>
<gene>
    <name evidence="3" type="ORF">MB824_01860</name>
</gene>
<dbReference type="PANTHER" id="PTHR30006:SF2">
    <property type="entry name" value="ABC TRANSPORTER SUBSTRATE-BINDING PROTEIN"/>
    <property type="match status" value="1"/>
</dbReference>
<dbReference type="Gene3D" id="3.40.190.10">
    <property type="entry name" value="Periplasmic binding protein-like II"/>
    <property type="match status" value="2"/>
</dbReference>
<keyword evidence="1 2" id="KW-0732">Signal</keyword>
<evidence type="ECO:0000313" key="4">
    <source>
        <dbReference type="Proteomes" id="UP001298424"/>
    </source>
</evidence>
<reference evidence="3 4" key="1">
    <citation type="submission" date="2022-02" db="EMBL/GenBank/DDBJ databases">
        <title>Genome sequence data of Kingella unionensis sp. nov. strain CICC 24913 (CCUG 75125).</title>
        <authorList>
            <person name="Xiao M."/>
        </authorList>
    </citation>
    <scope>NUCLEOTIDE SEQUENCE [LARGE SCALE GENOMIC DNA]</scope>
    <source>
        <strain evidence="3 4">CICC 24913</strain>
    </source>
</reference>
<dbReference type="CDD" id="cd13545">
    <property type="entry name" value="PBP2_TbpA"/>
    <property type="match status" value="1"/>
</dbReference>
<sequence length="337" mass="36474">MQKFVRRTLCAAALFAAAAASAHTEVKLAVTGSYSLPAEVLAKFEKNHDAKVTVIKMGSGNEMVNRLILTRSNSPLADAVYGLDNSTVYKAHHAGILADKQPAGAPVTVSLPYALAVNYGFVTLNYDKKWFQEKGLPLPQSLDDLTKPAYKNLLAVPNPGTSSPGLSFLLANIGGLGEKKAFEWWGKMRQNGVKATKGWSEAYYTEFTLNGGSRPLMVGYATSPAAEVYYSKGKLKTPNMGNLFLPGGVYLQVEGAAVLKNSKQPALAAKLVQYLQSPDVQQAVPTSMWMYPAVKNTPAHPALVHAGVPKSHFAPKGQRIAQQQKSWVNQWIRTVVK</sequence>
<dbReference type="NCBIfam" id="TIGR01254">
    <property type="entry name" value="sfuA"/>
    <property type="match status" value="1"/>
</dbReference>
<name>A0ABS9NL54_9NEIS</name>
<dbReference type="PANTHER" id="PTHR30006">
    <property type="entry name" value="THIAMINE-BINDING PERIPLASMIC PROTEIN-RELATED"/>
    <property type="match status" value="1"/>
</dbReference>